<comment type="caution">
    <text evidence="6">The sequence shown here is derived from an EMBL/GenBank/DDBJ whole genome shotgun (WGS) entry which is preliminary data.</text>
</comment>
<dbReference type="PANTHER" id="PTHR30563:SF0">
    <property type="entry name" value="DNA RECOMBINATION PROTEIN RMUC"/>
    <property type="match status" value="1"/>
</dbReference>
<protein>
    <recommendedName>
        <fullName evidence="8">DNA recombination protein RmuC</fullName>
    </recommendedName>
</protein>
<proteinExistence type="inferred from homology"/>
<sequence>MVLGVIIIGLLLVLIFRKAAQPEKSADFKAMEERLIRVEGEVGKINPAIDRNFRENRKEINENLERMQNSNAKSIEQLRTGNEKKLEEMRETVDEKLKASVEKRFNESFKSISTQLTQVYQGLGEMRNLATGVGDLKKVMEGVKTRGIYGEVQLGAIIEDILNKAQYEENIATKKGSADRVEFAIKMPGKDGESTIYLPIDSKFPVENYSRLLAAYDNGDKTEIEKYSKALAADVKEQAKKISAKYLDPPMTTDFGMMFVPTESLYAEILRIPGLSDEVRQKYHVSITSPSTLPVALNGLLMGFKTVAIEKRSAEVWQTLGAVKTQFGKFSDLLEGVQKKLQESANKIESAKTTSRQIERKLKNVEELPESESVKLIGEI</sequence>
<gene>
    <name evidence="6" type="ORF">G3RUM_00540</name>
</gene>
<keyword evidence="4" id="KW-0233">DNA recombination</keyword>
<feature type="coiled-coil region" evidence="5">
    <location>
        <begin position="334"/>
        <end position="368"/>
    </location>
</feature>
<dbReference type="PANTHER" id="PTHR30563">
    <property type="entry name" value="DNA RECOMBINATION PROTEIN RMUC"/>
    <property type="match status" value="1"/>
</dbReference>
<comment type="function">
    <text evidence="1">Involved in DNA recombination.</text>
</comment>
<accession>A0ABY0FKW8</accession>
<evidence type="ECO:0000313" key="6">
    <source>
        <dbReference type="EMBL" id="RYC74388.1"/>
    </source>
</evidence>
<reference evidence="6 7" key="2">
    <citation type="journal article" date="2020" name="Cell Rep.">
        <title>Acquisition and Adaptation of Ultra-small Parasitic Reduced Genome Bacteria to Mammalian Hosts.</title>
        <authorList>
            <person name="McLean J.S."/>
            <person name="Bor B."/>
            <person name="Kerns K.A."/>
            <person name="Liu Q."/>
            <person name="To T.T."/>
            <person name="Solden L."/>
            <person name="Hendrickson E.L."/>
            <person name="Wrighton K."/>
            <person name="Shi W."/>
            <person name="He X."/>
        </authorList>
    </citation>
    <scope>NUCLEOTIDE SEQUENCE [LARGE SCALE GENOMIC DNA]</scope>
    <source>
        <strain evidence="6 7">TM7_G3_2_Rum_HOT_351B</strain>
    </source>
</reference>
<evidence type="ECO:0000313" key="7">
    <source>
        <dbReference type="Proteomes" id="UP001191019"/>
    </source>
</evidence>
<reference evidence="6 7" key="1">
    <citation type="journal article" date="2018" name="bioRxiv">
        <title>Evidence of independent acquisition and adaption of ultra-small bacteria to human hosts across the highly diverse yet reduced genomes of the phylum Saccharibacteria.</title>
        <authorList>
            <person name="McLean J.S."/>
            <person name="Bor B."/>
            <person name="To T.T."/>
            <person name="Liu Q."/>
            <person name="Kearns K.A."/>
            <person name="Solden L.M."/>
            <person name="Wrighton K.C."/>
            <person name="He X."/>
            <person name="Shi W."/>
        </authorList>
    </citation>
    <scope>NUCLEOTIDE SEQUENCE [LARGE SCALE GENOMIC DNA]</scope>
    <source>
        <strain evidence="6 7">TM7_G3_2_Rum_HOT_351B</strain>
    </source>
</reference>
<evidence type="ECO:0000256" key="1">
    <source>
        <dbReference type="ARBA" id="ARBA00003416"/>
    </source>
</evidence>
<dbReference type="Pfam" id="PF02646">
    <property type="entry name" value="RmuC"/>
    <property type="match status" value="1"/>
</dbReference>
<keyword evidence="3 5" id="KW-0175">Coiled coil</keyword>
<evidence type="ECO:0000256" key="3">
    <source>
        <dbReference type="ARBA" id="ARBA00023054"/>
    </source>
</evidence>
<keyword evidence="7" id="KW-1185">Reference proteome</keyword>
<name>A0ABY0FKW8_9BACT</name>
<dbReference type="Proteomes" id="UP001191019">
    <property type="component" value="Unassembled WGS sequence"/>
</dbReference>
<evidence type="ECO:0000256" key="2">
    <source>
        <dbReference type="ARBA" id="ARBA00009840"/>
    </source>
</evidence>
<dbReference type="EMBL" id="PRLM01000006">
    <property type="protein sequence ID" value="RYC74388.1"/>
    <property type="molecule type" value="Genomic_DNA"/>
</dbReference>
<evidence type="ECO:0008006" key="8">
    <source>
        <dbReference type="Google" id="ProtNLM"/>
    </source>
</evidence>
<feature type="coiled-coil region" evidence="5">
    <location>
        <begin position="50"/>
        <end position="77"/>
    </location>
</feature>
<evidence type="ECO:0000256" key="4">
    <source>
        <dbReference type="ARBA" id="ARBA00023172"/>
    </source>
</evidence>
<organism evidence="6 7">
    <name type="scientific">Candidatus Nanosyncoccus alces</name>
    <dbReference type="NCBI Taxonomy" id="2171997"/>
    <lineage>
        <taxon>Bacteria</taxon>
        <taxon>Candidatus Saccharimonadota</taxon>
        <taxon>Candidatus Nanosyncoccalia</taxon>
        <taxon>Candidatus Nanosyncoccales</taxon>
        <taxon>Candidatus Nanosyncoccaceae</taxon>
        <taxon>Candidatus Nanosyncoccus</taxon>
    </lineage>
</organism>
<dbReference type="InterPro" id="IPR003798">
    <property type="entry name" value="DNA_recombination_RmuC"/>
</dbReference>
<evidence type="ECO:0000256" key="5">
    <source>
        <dbReference type="SAM" id="Coils"/>
    </source>
</evidence>
<comment type="similarity">
    <text evidence="2">Belongs to the RmuC family.</text>
</comment>